<dbReference type="AlphaFoldDB" id="A0A0F9VBJ5"/>
<sequence>MVWQALLLGTNEPLRGSARIGVNLGFKAQDYDFIGLSVFNDWLALRMHW</sequence>
<evidence type="ECO:0000313" key="1">
    <source>
        <dbReference type="EMBL" id="KKN70916.1"/>
    </source>
</evidence>
<comment type="caution">
    <text evidence="1">The sequence shown here is derived from an EMBL/GenBank/DDBJ whole genome shotgun (WGS) entry which is preliminary data.</text>
</comment>
<protein>
    <submittedName>
        <fullName evidence="1">Uncharacterized protein</fullName>
    </submittedName>
</protein>
<name>A0A0F9VBJ5_9ZZZZ</name>
<reference evidence="1" key="1">
    <citation type="journal article" date="2015" name="Nature">
        <title>Complex archaea that bridge the gap between prokaryotes and eukaryotes.</title>
        <authorList>
            <person name="Spang A."/>
            <person name="Saw J.H."/>
            <person name="Jorgensen S.L."/>
            <person name="Zaremba-Niedzwiedzka K."/>
            <person name="Martijn J."/>
            <person name="Lind A.E."/>
            <person name="van Eijk R."/>
            <person name="Schleper C."/>
            <person name="Guy L."/>
            <person name="Ettema T.J."/>
        </authorList>
    </citation>
    <scope>NUCLEOTIDE SEQUENCE</scope>
</reference>
<organism evidence="1">
    <name type="scientific">marine sediment metagenome</name>
    <dbReference type="NCBI Taxonomy" id="412755"/>
    <lineage>
        <taxon>unclassified sequences</taxon>
        <taxon>metagenomes</taxon>
        <taxon>ecological metagenomes</taxon>
    </lineage>
</organism>
<gene>
    <name evidence="1" type="ORF">LCGC14_0426070</name>
</gene>
<proteinExistence type="predicted"/>
<accession>A0A0F9VBJ5</accession>
<dbReference type="EMBL" id="LAZR01000394">
    <property type="protein sequence ID" value="KKN70916.1"/>
    <property type="molecule type" value="Genomic_DNA"/>
</dbReference>